<feature type="transmembrane region" description="Helical" evidence="1">
    <location>
        <begin position="357"/>
        <end position="379"/>
    </location>
</feature>
<feature type="transmembrane region" description="Helical" evidence="1">
    <location>
        <begin position="386"/>
        <end position="404"/>
    </location>
</feature>
<evidence type="ECO:0000313" key="3">
    <source>
        <dbReference type="EMBL" id="MFB9230604.1"/>
    </source>
</evidence>
<dbReference type="Gene3D" id="3.40.50.720">
    <property type="entry name" value="NAD(P)-binding Rossmann-like Domain"/>
    <property type="match status" value="1"/>
</dbReference>
<keyword evidence="1" id="KW-1133">Transmembrane helix</keyword>
<evidence type="ECO:0000256" key="1">
    <source>
        <dbReference type="SAM" id="Phobius"/>
    </source>
</evidence>
<dbReference type="EMBL" id="JBHMEA010000007">
    <property type="protein sequence ID" value="MFB9230604.1"/>
    <property type="molecule type" value="Genomic_DNA"/>
</dbReference>
<organism evidence="3 4">
    <name type="scientific">Pseudohalocynthiibacter aestuariivivens</name>
    <dbReference type="NCBI Taxonomy" id="1591409"/>
    <lineage>
        <taxon>Bacteria</taxon>
        <taxon>Pseudomonadati</taxon>
        <taxon>Pseudomonadota</taxon>
        <taxon>Alphaproteobacteria</taxon>
        <taxon>Rhodobacterales</taxon>
        <taxon>Paracoccaceae</taxon>
        <taxon>Pseudohalocynthiibacter</taxon>
    </lineage>
</organism>
<comment type="caution">
    <text evidence="3">The sequence shown here is derived from an EMBL/GenBank/DDBJ whole genome shotgun (WGS) entry which is preliminary data.</text>
</comment>
<feature type="domain" description="NAD(P)-binding" evidence="2">
    <location>
        <begin position="13"/>
        <end position="158"/>
    </location>
</feature>
<evidence type="ECO:0000259" key="2">
    <source>
        <dbReference type="Pfam" id="PF13460"/>
    </source>
</evidence>
<dbReference type="PROSITE" id="PS51257">
    <property type="entry name" value="PROKAR_LIPOPROTEIN"/>
    <property type="match status" value="1"/>
</dbReference>
<dbReference type="RefSeq" id="WP_213887505.1">
    <property type="nucleotide sequence ID" value="NZ_JAGFNU010000001.1"/>
</dbReference>
<proteinExistence type="predicted"/>
<name>A0ABV5JBA5_9RHOB</name>
<dbReference type="InterPro" id="IPR051207">
    <property type="entry name" value="ComplexI_NDUFA9_subunit"/>
</dbReference>
<dbReference type="PANTHER" id="PTHR12126">
    <property type="entry name" value="NADH-UBIQUINONE OXIDOREDUCTASE 39 KDA SUBUNIT-RELATED"/>
    <property type="match status" value="1"/>
</dbReference>
<keyword evidence="4" id="KW-1185">Reference proteome</keyword>
<feature type="transmembrane region" description="Helical" evidence="1">
    <location>
        <begin position="316"/>
        <end position="337"/>
    </location>
</feature>
<dbReference type="Pfam" id="PF13781">
    <property type="entry name" value="DoxX_3"/>
    <property type="match status" value="1"/>
</dbReference>
<reference evidence="3 4" key="1">
    <citation type="submission" date="2024-09" db="EMBL/GenBank/DDBJ databases">
        <authorList>
            <person name="Sun Q."/>
            <person name="Mori K."/>
        </authorList>
    </citation>
    <scope>NUCLEOTIDE SEQUENCE [LARGE SCALE GENOMIC DNA]</scope>
    <source>
        <strain evidence="3 4">CECT 8726</strain>
    </source>
</reference>
<accession>A0ABV5JBA5</accession>
<sequence>MEKQNPKTAIVLGAYGLIGSACLSALKQEGYRVIGVGRSRSAGLRCDPKIGWLERDISKVPVDTWKDDLKGADIVVNASGALQSGAKDSLSGIHETAVARLVSALEGTATLLIQISAAGVSDSATTEFFRSKMRGDRMIMQSNLAWIILRPTLVLSIQAYGGTALLRASAAFPMIGVSVFPDAPFQTVFVEDVAQAVVQAANGEIPTGTVADLTEEETWSFQTVNKMVRGWLGFKPWMFTLSVPAPLLRLTGLCADALGWLGWRPPLRSTALKVLADGIKGDTKIWANAGGLKCRSLVETLDAIPATTQERWFARLYLLLPIAIATLSVFWIISGLVGLAENQKAQVLLTDRGLSPVFATLSVFGGSIVDIMLGLAVLVRPWARKACYGMVVVSIAYFAAGTLLTPDIWGDPLGPFVKVLPGIMLASFVASILEDR</sequence>
<dbReference type="SUPFAM" id="SSF51735">
    <property type="entry name" value="NAD(P)-binding Rossmann-fold domains"/>
    <property type="match status" value="1"/>
</dbReference>
<dbReference type="Proteomes" id="UP001589683">
    <property type="component" value="Unassembled WGS sequence"/>
</dbReference>
<dbReference type="PANTHER" id="PTHR12126:SF11">
    <property type="entry name" value="NADH DEHYDROGENASE [UBIQUINONE] 1 ALPHA SUBCOMPLEX SUBUNIT 9, MITOCHONDRIAL"/>
    <property type="match status" value="1"/>
</dbReference>
<dbReference type="InterPro" id="IPR016040">
    <property type="entry name" value="NAD(P)-bd_dom"/>
</dbReference>
<keyword evidence="1" id="KW-0472">Membrane</keyword>
<dbReference type="Pfam" id="PF13460">
    <property type="entry name" value="NAD_binding_10"/>
    <property type="match status" value="1"/>
</dbReference>
<feature type="transmembrane region" description="Helical" evidence="1">
    <location>
        <begin position="416"/>
        <end position="433"/>
    </location>
</feature>
<keyword evidence="1" id="KW-0812">Transmembrane</keyword>
<gene>
    <name evidence="3" type="ORF">ACFFUT_02240</name>
</gene>
<dbReference type="InterPro" id="IPR025695">
    <property type="entry name" value="DoxX-like"/>
</dbReference>
<evidence type="ECO:0000313" key="4">
    <source>
        <dbReference type="Proteomes" id="UP001589683"/>
    </source>
</evidence>
<dbReference type="InterPro" id="IPR036291">
    <property type="entry name" value="NAD(P)-bd_dom_sf"/>
</dbReference>
<protein>
    <submittedName>
        <fullName evidence="3">SDR family oxidoreductase</fullName>
    </submittedName>
</protein>